<feature type="non-terminal residue" evidence="2">
    <location>
        <position position="1"/>
    </location>
</feature>
<dbReference type="AlphaFoldDB" id="A0A1M6TBH8"/>
<evidence type="ECO:0000313" key="3">
    <source>
        <dbReference type="Proteomes" id="UP000183982"/>
    </source>
</evidence>
<organism evidence="2 3">
    <name type="scientific">Shimia gijangensis</name>
    <dbReference type="NCBI Taxonomy" id="1470563"/>
    <lineage>
        <taxon>Bacteria</taxon>
        <taxon>Pseudomonadati</taxon>
        <taxon>Pseudomonadota</taxon>
        <taxon>Alphaproteobacteria</taxon>
        <taxon>Rhodobacterales</taxon>
        <taxon>Roseobacteraceae</taxon>
    </lineage>
</organism>
<name>A0A1M6TBH8_9RHOB</name>
<keyword evidence="3" id="KW-1185">Reference proteome</keyword>
<gene>
    <name evidence="2" type="ORF">SAMN05444000_13719</name>
</gene>
<protein>
    <submittedName>
        <fullName evidence="2">Uncharacterized protein</fullName>
    </submittedName>
</protein>
<accession>A0A1M6TBH8</accession>
<evidence type="ECO:0000256" key="1">
    <source>
        <dbReference type="SAM" id="MobiDB-lite"/>
    </source>
</evidence>
<dbReference type="EMBL" id="FQZQ01000037">
    <property type="protein sequence ID" value="SHK54224.1"/>
    <property type="molecule type" value="Genomic_DNA"/>
</dbReference>
<dbReference type="Proteomes" id="UP000183982">
    <property type="component" value="Unassembled WGS sequence"/>
</dbReference>
<reference evidence="3" key="1">
    <citation type="submission" date="2016-11" db="EMBL/GenBank/DDBJ databases">
        <authorList>
            <person name="Varghese N."/>
            <person name="Submissions S."/>
        </authorList>
    </citation>
    <scope>NUCLEOTIDE SEQUENCE [LARGE SCALE GENOMIC DNA]</scope>
    <source>
        <strain evidence="3">DSM 100564</strain>
    </source>
</reference>
<feature type="region of interest" description="Disordered" evidence="1">
    <location>
        <begin position="27"/>
        <end position="49"/>
    </location>
</feature>
<sequence>PAEKVRSPPFFQVTFADAAPIELLRRKSGKSAQRTFERTAANDQLEPIL</sequence>
<evidence type="ECO:0000313" key="2">
    <source>
        <dbReference type="EMBL" id="SHK54224.1"/>
    </source>
</evidence>
<proteinExistence type="predicted"/>